<comment type="caution">
    <text evidence="1">The sequence shown here is derived from an EMBL/GenBank/DDBJ whole genome shotgun (WGS) entry which is preliminary data.</text>
</comment>
<evidence type="ECO:0000313" key="2">
    <source>
        <dbReference type="Proteomes" id="UP000319255"/>
    </source>
</evidence>
<evidence type="ECO:0000313" key="1">
    <source>
        <dbReference type="EMBL" id="TPE53076.1"/>
    </source>
</evidence>
<protein>
    <submittedName>
        <fullName evidence="1">Uncharacterized protein</fullName>
    </submittedName>
</protein>
<dbReference type="RefSeq" id="WP_140452697.1">
    <property type="nucleotide sequence ID" value="NZ_VFRP01000002.1"/>
</dbReference>
<accession>A0A501X132</accession>
<gene>
    <name evidence="1" type="ORF">FJM51_03365</name>
</gene>
<dbReference type="EMBL" id="VFRP01000002">
    <property type="protein sequence ID" value="TPE53076.1"/>
    <property type="molecule type" value="Genomic_DNA"/>
</dbReference>
<dbReference type="Proteomes" id="UP000319255">
    <property type="component" value="Unassembled WGS sequence"/>
</dbReference>
<name>A0A501X132_9RHOB</name>
<dbReference type="AlphaFoldDB" id="A0A501X132"/>
<organism evidence="1 2">
    <name type="scientific">Amaricoccus solimangrovi</name>
    <dbReference type="NCBI Taxonomy" id="2589815"/>
    <lineage>
        <taxon>Bacteria</taxon>
        <taxon>Pseudomonadati</taxon>
        <taxon>Pseudomonadota</taxon>
        <taxon>Alphaproteobacteria</taxon>
        <taxon>Rhodobacterales</taxon>
        <taxon>Paracoccaceae</taxon>
        <taxon>Amaricoccus</taxon>
    </lineage>
</organism>
<sequence>MAKPRTPGPVEVIARKDGTPSPTMLAWMRRQAEAEVATADYLAALVAALIDSGALPEGWEP</sequence>
<keyword evidence="2" id="KW-1185">Reference proteome</keyword>
<reference evidence="1 2" key="1">
    <citation type="submission" date="2019-06" db="EMBL/GenBank/DDBJ databases">
        <title>A novel bacterium of genus Amaricoccus, isolated from marine sediment.</title>
        <authorList>
            <person name="Huang H."/>
            <person name="Mo K."/>
            <person name="Hu Y."/>
        </authorList>
    </citation>
    <scope>NUCLEOTIDE SEQUENCE [LARGE SCALE GENOMIC DNA]</scope>
    <source>
        <strain evidence="1 2">HB172011</strain>
    </source>
</reference>
<proteinExistence type="predicted"/>